<dbReference type="InterPro" id="IPR035994">
    <property type="entry name" value="Nucleoside_phosphorylase_sf"/>
</dbReference>
<feature type="binding site" evidence="3">
    <location>
        <begin position="209"/>
        <end position="211"/>
    </location>
    <ligand>
        <name>substrate</name>
    </ligand>
</feature>
<sequence>MSLIGIIGGSGLTKLKNLEILRRQIVRTPYGEPSGPLTFGRLGQTEVVFLARHGYGHTIPPHQVNYQANIWALHHVGVRQVIAVAAVGGIAETMQSGVLACPDQLIDYTHSRHHTFFEGGDKQVIHIDFTYPYCDRLRQDYDRAAHGSKESVLMSGVYAATQGPRLETAAEIRRIERDGGDIVGMTGSPEAQLARELGLCYAPICLVVNPAAGKSEGVISLESIEAVMAEGMNRVRHLLEAIVPLSSQHEGVCSFCAPQATQSMSSPAETGPVDSMARGNAGVPS</sequence>
<gene>
    <name evidence="6" type="ORF">WOB96_14245</name>
</gene>
<feature type="binding site" evidence="3">
    <location>
        <begin position="52"/>
        <end position="53"/>
    </location>
    <ligand>
        <name>phosphate</name>
        <dbReference type="ChEBI" id="CHEBI:43474"/>
    </ligand>
</feature>
<dbReference type="EMBL" id="JBBPCO010000019">
    <property type="protein sequence ID" value="MEK8090915.1"/>
    <property type="molecule type" value="Genomic_DNA"/>
</dbReference>
<dbReference type="HAMAP" id="MF_01963">
    <property type="entry name" value="MTAP"/>
    <property type="match status" value="1"/>
</dbReference>
<dbReference type="PANTHER" id="PTHR42679">
    <property type="entry name" value="S-METHYL-5'-THIOADENOSINE PHOSPHORYLASE"/>
    <property type="match status" value="1"/>
</dbReference>
<evidence type="ECO:0000256" key="3">
    <source>
        <dbReference type="HAMAP-Rule" id="MF_01963"/>
    </source>
</evidence>
<organism evidence="6 7">
    <name type="scientific">Thermithiobacillus plumbiphilus</name>
    <dbReference type="NCBI Taxonomy" id="1729899"/>
    <lineage>
        <taxon>Bacteria</taxon>
        <taxon>Pseudomonadati</taxon>
        <taxon>Pseudomonadota</taxon>
        <taxon>Acidithiobacillia</taxon>
        <taxon>Acidithiobacillales</taxon>
        <taxon>Thermithiobacillaceae</taxon>
        <taxon>Thermithiobacillus</taxon>
    </lineage>
</organism>
<reference evidence="6 7" key="1">
    <citation type="submission" date="2024-04" db="EMBL/GenBank/DDBJ databases">
        <authorList>
            <person name="Abashina T."/>
            <person name="Shaikin A."/>
        </authorList>
    </citation>
    <scope>NUCLEOTIDE SEQUENCE [LARGE SCALE GENOMIC DNA]</scope>
    <source>
        <strain evidence="6 7">AAFK</strain>
    </source>
</reference>
<evidence type="ECO:0000259" key="5">
    <source>
        <dbReference type="Pfam" id="PF01048"/>
    </source>
</evidence>
<accession>A0ABU9DDY1</accession>
<feature type="site" description="Important for substrate specificity" evidence="3">
    <location>
        <position position="167"/>
    </location>
</feature>
<comment type="caution">
    <text evidence="3">Lacks conserved residue(s) required for the propagation of feature annotation.</text>
</comment>
<dbReference type="GO" id="GO:0016757">
    <property type="term" value="F:glycosyltransferase activity"/>
    <property type="evidence" value="ECO:0007669"/>
    <property type="project" value="UniProtKB-KW"/>
</dbReference>
<comment type="caution">
    <text evidence="6">The sequence shown here is derived from an EMBL/GenBank/DDBJ whole genome shotgun (WGS) entry which is preliminary data.</text>
</comment>
<comment type="miscellaneous">
    <text evidence="3">Although this enzyme belongs to the family of MTA phosphorylases based on sequence homology, it has been shown that conserved amino acid substitutions in the substrate binding pocket convert the substrate specificity of this enzyme from 6-aminopurines to 6-oxopurines.</text>
</comment>
<evidence type="ECO:0000313" key="6">
    <source>
        <dbReference type="EMBL" id="MEK8090915.1"/>
    </source>
</evidence>
<dbReference type="RefSeq" id="WP_341371971.1">
    <property type="nucleotide sequence ID" value="NZ_JBBPCO010000019.1"/>
</dbReference>
<evidence type="ECO:0000313" key="7">
    <source>
        <dbReference type="Proteomes" id="UP001446205"/>
    </source>
</evidence>
<name>A0ABU9DDY1_9PROT</name>
<proteinExistence type="inferred from homology"/>
<dbReference type="SUPFAM" id="SSF53167">
    <property type="entry name" value="Purine and uridine phosphorylases"/>
    <property type="match status" value="1"/>
</dbReference>
<dbReference type="NCBIfam" id="NF006599">
    <property type="entry name" value="PRK09136.1"/>
    <property type="match status" value="1"/>
</dbReference>
<keyword evidence="1 3" id="KW-0328">Glycosyltransferase</keyword>
<keyword evidence="2 3" id="KW-0808">Transferase</keyword>
<dbReference type="NCBIfam" id="TIGR01694">
    <property type="entry name" value="MTAP"/>
    <property type="match status" value="1"/>
</dbReference>
<feature type="domain" description="Nucleoside phosphorylase" evidence="5">
    <location>
        <begin position="4"/>
        <end position="243"/>
    </location>
</feature>
<dbReference type="Pfam" id="PF01048">
    <property type="entry name" value="PNP_UDP_1"/>
    <property type="match status" value="1"/>
</dbReference>
<keyword evidence="7" id="KW-1185">Reference proteome</keyword>
<feature type="binding site" evidence="3">
    <location>
        <position position="185"/>
    </location>
    <ligand>
        <name>substrate</name>
    </ligand>
</feature>
<protein>
    <recommendedName>
        <fullName evidence="3">Probable 6-oxopurine nucleoside phosphorylase</fullName>
        <ecNumber evidence="3">2.4.2.1</ecNumber>
    </recommendedName>
    <alternativeName>
        <fullName evidence="3">Purine nucleoside phosphorylase</fullName>
        <shortName evidence="3">PNP</shortName>
    </alternativeName>
</protein>
<dbReference type="EC" id="2.4.2.1" evidence="3"/>
<comment type="pathway">
    <text evidence="3">Purine metabolism; purine nucleoside salvage.</text>
</comment>
<dbReference type="InterPro" id="IPR010044">
    <property type="entry name" value="MTAP"/>
</dbReference>
<keyword evidence="3" id="KW-0660">Purine salvage</keyword>
<feature type="region of interest" description="Disordered" evidence="4">
    <location>
        <begin position="263"/>
        <end position="285"/>
    </location>
</feature>
<evidence type="ECO:0000256" key="2">
    <source>
        <dbReference type="ARBA" id="ARBA00022679"/>
    </source>
</evidence>
<feature type="binding site" evidence="3">
    <location>
        <position position="10"/>
    </location>
    <ligand>
        <name>phosphate</name>
        <dbReference type="ChEBI" id="CHEBI:43474"/>
    </ligand>
</feature>
<dbReference type="Gene3D" id="3.40.50.1580">
    <property type="entry name" value="Nucleoside phosphorylase domain"/>
    <property type="match status" value="1"/>
</dbReference>
<comment type="catalytic activity">
    <reaction evidence="3">
        <text>a purine D-ribonucleoside + phosphate = a purine nucleobase + alpha-D-ribose 1-phosphate</text>
        <dbReference type="Rhea" id="RHEA:19805"/>
        <dbReference type="ChEBI" id="CHEBI:26386"/>
        <dbReference type="ChEBI" id="CHEBI:43474"/>
        <dbReference type="ChEBI" id="CHEBI:57720"/>
        <dbReference type="ChEBI" id="CHEBI:142355"/>
        <dbReference type="EC" id="2.4.2.1"/>
    </reaction>
</comment>
<feature type="binding site" evidence="3">
    <location>
        <position position="186"/>
    </location>
    <ligand>
        <name>phosphate</name>
        <dbReference type="ChEBI" id="CHEBI:43474"/>
    </ligand>
</feature>
<comment type="similarity">
    <text evidence="3">Belongs to the PNP/MTAP phosphorylase family. MTAP subfamily.</text>
</comment>
<feature type="site" description="Important for substrate specificity" evidence="3">
    <location>
        <position position="221"/>
    </location>
</feature>
<dbReference type="Proteomes" id="UP001446205">
    <property type="component" value="Unassembled WGS sequence"/>
</dbReference>
<comment type="subunit">
    <text evidence="3">Homohexamer. Dimer of a homotrimer.</text>
</comment>
<evidence type="ECO:0000256" key="1">
    <source>
        <dbReference type="ARBA" id="ARBA00022676"/>
    </source>
</evidence>
<dbReference type="CDD" id="cd09010">
    <property type="entry name" value="MTAP_SsMTAPII_like_MTIP"/>
    <property type="match status" value="1"/>
</dbReference>
<dbReference type="InterPro" id="IPR000845">
    <property type="entry name" value="Nucleoside_phosphorylase_d"/>
</dbReference>
<dbReference type="PANTHER" id="PTHR42679:SF2">
    <property type="entry name" value="S-METHYL-5'-THIOADENOSINE PHOSPHORYLASE"/>
    <property type="match status" value="1"/>
</dbReference>
<comment type="function">
    <text evidence="3">Purine nucleoside phosphorylase which is highly specific for 6-oxopurine nucleosides. Cleaves guanosine or inosine to respective bases and sugar-1-phosphate molecules. Involved in purine salvage.</text>
</comment>
<evidence type="ECO:0000256" key="4">
    <source>
        <dbReference type="SAM" id="MobiDB-lite"/>
    </source>
</evidence>